<dbReference type="Gene3D" id="3.40.50.300">
    <property type="entry name" value="P-loop containing nucleotide triphosphate hydrolases"/>
    <property type="match status" value="1"/>
</dbReference>
<dbReference type="VEuPathDB" id="FungiDB:CH63R_13783"/>
<evidence type="ECO:0000313" key="7">
    <source>
        <dbReference type="Proteomes" id="UP000092177"/>
    </source>
</evidence>
<dbReference type="SUPFAM" id="SSF52540">
    <property type="entry name" value="P-loop containing nucleoside triphosphate hydrolases"/>
    <property type="match status" value="1"/>
</dbReference>
<dbReference type="InterPro" id="IPR027417">
    <property type="entry name" value="P-loop_NTPase"/>
</dbReference>
<dbReference type="PRINTS" id="PR00094">
    <property type="entry name" value="ADENYLTKNASE"/>
</dbReference>
<comment type="caution">
    <text evidence="6">The sequence shown here is derived from an EMBL/GenBank/DDBJ whole genome shotgun (WGS) entry which is preliminary data.</text>
</comment>
<name>A0A1B7XS38_COLHI</name>
<organism evidence="6 7">
    <name type="scientific">Colletotrichum higginsianum (strain IMI 349063)</name>
    <name type="common">Crucifer anthracnose fungus</name>
    <dbReference type="NCBI Taxonomy" id="759273"/>
    <lineage>
        <taxon>Eukaryota</taxon>
        <taxon>Fungi</taxon>
        <taxon>Dikarya</taxon>
        <taxon>Ascomycota</taxon>
        <taxon>Pezizomycotina</taxon>
        <taxon>Sordariomycetes</taxon>
        <taxon>Hypocreomycetidae</taxon>
        <taxon>Glomerellales</taxon>
        <taxon>Glomerellaceae</taxon>
        <taxon>Colletotrichum</taxon>
        <taxon>Colletotrichum destructivum species complex</taxon>
    </lineage>
</organism>
<accession>A0A1B7XS38</accession>
<dbReference type="HAMAP" id="MF_00235">
    <property type="entry name" value="Adenylate_kinase_Adk"/>
    <property type="match status" value="1"/>
</dbReference>
<dbReference type="Gene3D" id="1.10.3210.10">
    <property type="entry name" value="Hypothetical protein af1432"/>
    <property type="match status" value="1"/>
</dbReference>
<reference evidence="7" key="1">
    <citation type="journal article" date="2017" name="BMC Genomics">
        <title>Gapless genome assembly of Colletotrichum higginsianum reveals chromosome structure and association of transposable elements with secondary metabolite gene clusters.</title>
        <authorList>
            <person name="Dallery J.-F."/>
            <person name="Lapalu N."/>
            <person name="Zampounis A."/>
            <person name="Pigne S."/>
            <person name="Luyten I."/>
            <person name="Amselem J."/>
            <person name="Wittenberg A.H.J."/>
            <person name="Zhou S."/>
            <person name="de Queiroz M.V."/>
            <person name="Robin G.P."/>
            <person name="Auger A."/>
            <person name="Hainaut M."/>
            <person name="Henrissat B."/>
            <person name="Kim K.-T."/>
            <person name="Lee Y.-H."/>
            <person name="Lespinet O."/>
            <person name="Schwartz D.C."/>
            <person name="Thon M.R."/>
            <person name="O'Connell R.J."/>
        </authorList>
    </citation>
    <scope>NUCLEOTIDE SEQUENCE [LARGE SCALE GENOMIC DNA]</scope>
    <source>
        <strain evidence="7">IMI 349063</strain>
    </source>
</reference>
<dbReference type="SUPFAM" id="SSF109604">
    <property type="entry name" value="HD-domain/PDEase-like"/>
    <property type="match status" value="1"/>
</dbReference>
<dbReference type="CDD" id="cd01428">
    <property type="entry name" value="ADK"/>
    <property type="match status" value="1"/>
</dbReference>
<dbReference type="RefSeq" id="XP_018151075.1">
    <property type="nucleotide sequence ID" value="XM_018308757.1"/>
</dbReference>
<dbReference type="PROSITE" id="PS00113">
    <property type="entry name" value="ADENYLATE_KINASE"/>
    <property type="match status" value="1"/>
</dbReference>
<dbReference type="PANTHER" id="PTHR23359">
    <property type="entry name" value="NUCLEOTIDE KINASE"/>
    <property type="match status" value="1"/>
</dbReference>
<evidence type="ECO:0000259" key="5">
    <source>
        <dbReference type="Pfam" id="PF13023"/>
    </source>
</evidence>
<dbReference type="GO" id="GO:0019205">
    <property type="term" value="F:nucleobase-containing compound kinase activity"/>
    <property type="evidence" value="ECO:0007669"/>
    <property type="project" value="InterPro"/>
</dbReference>
<dbReference type="InterPro" id="IPR006674">
    <property type="entry name" value="HD_domain"/>
</dbReference>
<dbReference type="GO" id="GO:0006139">
    <property type="term" value="P:nucleobase-containing compound metabolic process"/>
    <property type="evidence" value="ECO:0007669"/>
    <property type="project" value="InterPro"/>
</dbReference>
<keyword evidence="2" id="KW-0547">Nucleotide-binding</keyword>
<sequence>MRECLPATLEAIITQAASVRINYDEVDDRSIDGSLMVWFCLAHPELRHEDKHKAVLMCLIHDIGEITAGDITPADGVDPGPERKHLEERLGLTYLSCLLKASNPYWASRILGIRHEYESGVTRVAQLVRQVDKLECLHQAFLYLKRYKRQRNFEATMKDFKDLRKKISDPWLSAQADFILADWALLEKKEQQRSPGIVLVIGGPGVGKRTLCACIAENFNFAHVSVGDLLREEQNNPESRFGDFIRESIQNSVIVPPSLTMMLLKDKVEAIQSQNKGVLIDGFPRSIDQAVAFEQEVSEEYSTICLQCAPELTIERVQERSGSSQRDDDNLDTLRKRLGTFSSTNDTVVDYLSKERKQLWTIDAARSANELYSTVEKILLELGQRQMQRA</sequence>
<dbReference type="Pfam" id="PF13023">
    <property type="entry name" value="HD_3"/>
    <property type="match status" value="1"/>
</dbReference>
<dbReference type="GO" id="GO:0005524">
    <property type="term" value="F:ATP binding"/>
    <property type="evidence" value="ECO:0007669"/>
    <property type="project" value="InterPro"/>
</dbReference>
<evidence type="ECO:0000256" key="1">
    <source>
        <dbReference type="ARBA" id="ARBA00022679"/>
    </source>
</evidence>
<dbReference type="GeneID" id="28872864"/>
<dbReference type="InterPro" id="IPR033690">
    <property type="entry name" value="Adenylat_kinase_CS"/>
</dbReference>
<evidence type="ECO:0000256" key="4">
    <source>
        <dbReference type="RuleBase" id="RU003330"/>
    </source>
</evidence>
<dbReference type="InterPro" id="IPR000850">
    <property type="entry name" value="Adenylat/UMP-CMP_kin"/>
</dbReference>
<comment type="similarity">
    <text evidence="4">Belongs to the adenylate kinase family.</text>
</comment>
<keyword evidence="7" id="KW-1185">Reference proteome</keyword>
<evidence type="ECO:0000256" key="2">
    <source>
        <dbReference type="ARBA" id="ARBA00022741"/>
    </source>
</evidence>
<evidence type="ECO:0000313" key="6">
    <source>
        <dbReference type="EMBL" id="OBR02557.1"/>
    </source>
</evidence>
<dbReference type="EMBL" id="LTAN01000010">
    <property type="protein sequence ID" value="OBR02557.1"/>
    <property type="molecule type" value="Genomic_DNA"/>
</dbReference>
<dbReference type="OrthoDB" id="442176at2759"/>
<dbReference type="KEGG" id="chig:CH63R_13783"/>
<gene>
    <name evidence="6" type="ORF">CH63R_13783</name>
</gene>
<dbReference type="Proteomes" id="UP000092177">
    <property type="component" value="Chromosome 10"/>
</dbReference>
<feature type="domain" description="HD" evidence="5">
    <location>
        <begin position="39"/>
        <end position="166"/>
    </location>
</feature>
<protein>
    <submittedName>
        <fullName evidence="6">Uridylate kinase</fullName>
    </submittedName>
</protein>
<dbReference type="AlphaFoldDB" id="A0A1B7XS38"/>
<keyword evidence="1 4" id="KW-0808">Transferase</keyword>
<proteinExistence type="inferred from homology"/>
<dbReference type="Pfam" id="PF00406">
    <property type="entry name" value="ADK"/>
    <property type="match status" value="1"/>
</dbReference>
<evidence type="ECO:0000256" key="3">
    <source>
        <dbReference type="ARBA" id="ARBA00022777"/>
    </source>
</evidence>
<keyword evidence="3 4" id="KW-0418">Kinase</keyword>